<keyword evidence="2" id="KW-0808">Transferase</keyword>
<dbReference type="GO" id="GO:0007508">
    <property type="term" value="P:larval heart development"/>
    <property type="evidence" value="ECO:0007669"/>
    <property type="project" value="TreeGrafter"/>
</dbReference>
<dbReference type="AlphaFoldDB" id="A0A147BLZ0"/>
<evidence type="ECO:0000259" key="1">
    <source>
        <dbReference type="PROSITE" id="PS50878"/>
    </source>
</evidence>
<organism evidence="2">
    <name type="scientific">Ixodes ricinus</name>
    <name type="common">Common tick</name>
    <name type="synonym">Acarus ricinus</name>
    <dbReference type="NCBI Taxonomy" id="34613"/>
    <lineage>
        <taxon>Eukaryota</taxon>
        <taxon>Metazoa</taxon>
        <taxon>Ecdysozoa</taxon>
        <taxon>Arthropoda</taxon>
        <taxon>Chelicerata</taxon>
        <taxon>Arachnida</taxon>
        <taxon>Acari</taxon>
        <taxon>Parasitiformes</taxon>
        <taxon>Ixodida</taxon>
        <taxon>Ixodoidea</taxon>
        <taxon>Ixodidae</taxon>
        <taxon>Ixodinae</taxon>
        <taxon>Ixodes</taxon>
    </lineage>
</organism>
<dbReference type="GO" id="GO:0031012">
    <property type="term" value="C:extracellular matrix"/>
    <property type="evidence" value="ECO:0007669"/>
    <property type="project" value="TreeGrafter"/>
</dbReference>
<keyword evidence="2" id="KW-0695">RNA-directed DNA polymerase</keyword>
<dbReference type="GO" id="GO:0004519">
    <property type="term" value="F:endonuclease activity"/>
    <property type="evidence" value="ECO:0007669"/>
    <property type="project" value="UniProtKB-KW"/>
</dbReference>
<keyword evidence="2" id="KW-0540">Nuclease</keyword>
<proteinExistence type="predicted"/>
<dbReference type="Pfam" id="PF14529">
    <property type="entry name" value="Exo_endo_phos_2"/>
    <property type="match status" value="1"/>
</dbReference>
<dbReference type="GO" id="GO:0061343">
    <property type="term" value="P:cell adhesion involved in heart morphogenesis"/>
    <property type="evidence" value="ECO:0007669"/>
    <property type="project" value="TreeGrafter"/>
</dbReference>
<name>A0A147BLZ0_IXORI</name>
<dbReference type="PANTHER" id="PTHR33395">
    <property type="entry name" value="TRANSCRIPTASE, PUTATIVE-RELATED-RELATED"/>
    <property type="match status" value="1"/>
</dbReference>
<dbReference type="Gene3D" id="3.60.10.10">
    <property type="entry name" value="Endonuclease/exonuclease/phosphatase"/>
    <property type="match status" value="1"/>
</dbReference>
<dbReference type="GO" id="GO:0003964">
    <property type="term" value="F:RNA-directed DNA polymerase activity"/>
    <property type="evidence" value="ECO:0007669"/>
    <property type="project" value="UniProtKB-KW"/>
</dbReference>
<accession>A0A147BLZ0</accession>
<keyword evidence="2" id="KW-0378">Hydrolase</keyword>
<feature type="non-terminal residue" evidence="2">
    <location>
        <position position="1"/>
    </location>
</feature>
<dbReference type="InterPro" id="IPR000477">
    <property type="entry name" value="RT_dom"/>
</dbReference>
<dbReference type="CDD" id="cd01650">
    <property type="entry name" value="RT_nLTR_like"/>
    <property type="match status" value="1"/>
</dbReference>
<feature type="domain" description="Reverse transcriptase" evidence="1">
    <location>
        <begin position="482"/>
        <end position="748"/>
    </location>
</feature>
<dbReference type="SUPFAM" id="SSF56219">
    <property type="entry name" value="DNase I-like"/>
    <property type="match status" value="1"/>
</dbReference>
<dbReference type="InterPro" id="IPR036691">
    <property type="entry name" value="Endo/exonu/phosph_ase_sf"/>
</dbReference>
<sequence>LTSQQSSSGGVRFLYTNIRSVQSKSIPLSSLVDSCTPTIIALTETWLSDVIPDSSIFLTWADYNFFRCDRKHRRGGGVLLAIKNDVLAVPVLVTSFLECVWASLKCGGRVILIGVFYRPPEANTDFSSEFTRVLTLLCSRFPNSLLIIFGDFNFPSICWSTLSVRDGHSESHNFVHSSLDFSLVQLITHPTRRSATSANILDLVFTNNPDIFSEITHLDGLSDHDVLTGSVRIFPNKRKTTNKQIRCYNRGDFDSINNEFLSFSNIFLEGYLSRSVEDNWLMFRNVLTNLINRFIPLITIKTVNTAPWYNQQLRRLNNRKKRLYRHANKTDPLSVSWLRYKTCDKEYQSLLTTTRRHFFKHDLSSMLLNNPRKFWRVINPVEHPDIVLNPSNNDVIPMPQCAQVFNDAFISVFTCEDISSCPKVNLIPDISMPEIIITEAGIYSLLNKLKISTASDHVGFNNKILKNISASICPILSALFSQMLSLGCIPHDWRIAKVIPIFKSGERSSPLNYRPISLTSTICKLLEHIIHTQVINYLEDHNIIHKYQHGFRRGYSCDTQLAGFIHDIHSALDGGSQVDAVFLDFSKAFDRVPHHRLLTKLSRLNIHPNILAWVKDFLSSRKQFTSANNCNSSFKPVTSGVPQGSVLGPLLFLVYINDLPSCVSSRIRIFADDCVIYRIISSVNDQKALQTDLNAINAWCSSWLMTLNCSKTKSMSFTKHVPRIPTSYVLNNNTVDLVSTYKYLGIHLQPDLSWHYHIKLTLAAANSSFGFLKRNLKQAPPNIRKLAFSTLIRPKLEYASAIWDPEHAYIINDIESLQNRAARFIFSDYSRHSSVTALKRRAELPELLHRRKLSRLSLFHKLYHHASLHGDFFEPPAVIFPRRDHPYKVKRVTCKSSAFSRSFIPRTTIDWNNLPSHIASEKDTTKFQEQIQNTDAI</sequence>
<evidence type="ECO:0000313" key="2">
    <source>
        <dbReference type="EMBL" id="JAR91810.1"/>
    </source>
</evidence>
<dbReference type="Pfam" id="PF00078">
    <property type="entry name" value="RVT_1"/>
    <property type="match status" value="1"/>
</dbReference>
<protein>
    <submittedName>
        <fullName evidence="2">Putative endonuclease/reverse transcriptase</fullName>
    </submittedName>
</protein>
<dbReference type="InterPro" id="IPR043502">
    <property type="entry name" value="DNA/RNA_pol_sf"/>
</dbReference>
<dbReference type="InterPro" id="IPR005135">
    <property type="entry name" value="Endo/exonuclease/phosphatase"/>
</dbReference>
<keyword evidence="2" id="KW-0548">Nucleotidyltransferase</keyword>
<reference evidence="2" key="1">
    <citation type="journal article" date="2018" name="PLoS Negl. Trop. Dis.">
        <title>Sialome diversity of ticks revealed by RNAseq of single tick salivary glands.</title>
        <authorList>
            <person name="Perner J."/>
            <person name="Kropackova S."/>
            <person name="Kopacek P."/>
            <person name="Ribeiro J.M."/>
        </authorList>
    </citation>
    <scope>NUCLEOTIDE SEQUENCE</scope>
    <source>
        <strain evidence="2">Siblings of single egg batch collected in Ceske Budejovice</strain>
        <tissue evidence="2">Salivary glands</tissue>
    </source>
</reference>
<dbReference type="SUPFAM" id="SSF56672">
    <property type="entry name" value="DNA/RNA polymerases"/>
    <property type="match status" value="1"/>
</dbReference>
<dbReference type="EMBL" id="GEGO01003594">
    <property type="protein sequence ID" value="JAR91810.1"/>
    <property type="molecule type" value="Transcribed_RNA"/>
</dbReference>
<dbReference type="PANTHER" id="PTHR33395:SF22">
    <property type="entry name" value="REVERSE TRANSCRIPTASE DOMAIN-CONTAINING PROTEIN"/>
    <property type="match status" value="1"/>
</dbReference>
<keyword evidence="2" id="KW-0255">Endonuclease</keyword>
<dbReference type="PROSITE" id="PS50878">
    <property type="entry name" value="RT_POL"/>
    <property type="match status" value="1"/>
</dbReference>